<evidence type="ECO:0000256" key="16">
    <source>
        <dbReference type="ARBA" id="ARBA00023242"/>
    </source>
</evidence>
<dbReference type="InterPro" id="IPR000536">
    <property type="entry name" value="Nucl_hrmn_rcpt_lig-bd"/>
</dbReference>
<keyword evidence="16 20" id="KW-0539">Nucleus</keyword>
<keyword evidence="4" id="KW-0597">Phosphoprotein</keyword>
<keyword evidence="15 20" id="KW-0675">Receptor</keyword>
<dbReference type="SUPFAM" id="SSF57716">
    <property type="entry name" value="Glucocorticoid receptor-like (DNA-binding domain)"/>
    <property type="match status" value="1"/>
</dbReference>
<feature type="domain" description="NR LBD" evidence="23">
    <location>
        <begin position="1"/>
        <end position="421"/>
    </location>
</feature>
<name>A0A5F8HD60_MONDO</name>
<dbReference type="PROSITE" id="PS51843">
    <property type="entry name" value="NR_LBD"/>
    <property type="match status" value="1"/>
</dbReference>
<protein>
    <recommendedName>
        <fullName evidence="17">Steroidogenic factor 1</fullName>
    </recommendedName>
    <alternativeName>
        <fullName evidence="18">Nuclear receptor subfamily 5 group A member 1</fullName>
    </alternativeName>
</protein>
<evidence type="ECO:0000256" key="15">
    <source>
        <dbReference type="ARBA" id="ARBA00023170"/>
    </source>
</evidence>
<dbReference type="AlphaFoldDB" id="A0A5F8HD60"/>
<dbReference type="GO" id="GO:0008289">
    <property type="term" value="F:lipid binding"/>
    <property type="evidence" value="ECO:0007669"/>
    <property type="project" value="UniProtKB-KW"/>
</dbReference>
<sequence>MDYSYDEDLDELCPVCGDKVSGYHYGLLTCESCKGFFKRTVQNNKHYTCTESQNCKIDKTQRKRCPYCRFQKCLTVGMRLEAVRADRMRGGRNKFGPMYKRDRALKQQKKALIRANGFKLETGPPMGPPPQTDYPLPPTLHPGAKGLAPAPPAGPPGDYDRGPYGPPALPMAVPTHGPLAGYLYPAFPGRAIKSEYPEPYASPHDPAPPYGYPEPYPSGPGLPGVPELILKLLQLEPDEGQLKARILACLQEPAKGRPDRPTPFGLMCKMADQTLFSIVEWARSCVVFKELEVDLATVAAQAGSLLHSLVLRAQELVRQLHSLQVDKQEFVCLKFLILFSLDVKFLENHSLAKDAQEKANAALLDYTMCHYPHCGDKFRQLLLRLAEVRSLSMQAEEYLYHKHLGGEVPCNNLLIEMLHAKRT</sequence>
<gene>
    <name evidence="24" type="primary">NR5A1</name>
</gene>
<dbReference type="PANTHER" id="PTHR24086:SF24">
    <property type="entry name" value="STEROIDOGENIC FACTOR 1"/>
    <property type="match status" value="1"/>
</dbReference>
<evidence type="ECO:0000313" key="25">
    <source>
        <dbReference type="Proteomes" id="UP000002280"/>
    </source>
</evidence>
<comment type="subcellular location">
    <subcellularLocation>
        <location evidence="1 20">Nucleus</location>
    </subcellularLocation>
</comment>
<dbReference type="InterPro" id="IPR001628">
    <property type="entry name" value="Znf_hrmn_rcpt"/>
</dbReference>
<keyword evidence="10 20" id="KW-0805">Transcription regulation</keyword>
<dbReference type="InterPro" id="IPR016355">
    <property type="entry name" value="NR5-like"/>
</dbReference>
<keyword evidence="13" id="KW-0010">Activator</keyword>
<dbReference type="GO" id="GO:0008270">
    <property type="term" value="F:zinc ion binding"/>
    <property type="evidence" value="ECO:0007669"/>
    <property type="project" value="UniProtKB-KW"/>
</dbReference>
<keyword evidence="7 20" id="KW-0862">Zinc</keyword>
<keyword evidence="9" id="KW-0007">Acetylation</keyword>
<keyword evidence="5 20" id="KW-0479">Metal-binding</keyword>
<evidence type="ECO:0000256" key="6">
    <source>
        <dbReference type="ARBA" id="ARBA00022771"/>
    </source>
</evidence>
<accession>A0A5F8HD60</accession>
<dbReference type="GeneTree" id="ENSGT00940000153391"/>
<keyword evidence="3" id="KW-1017">Isopeptide bond</keyword>
<dbReference type="InterPro" id="IPR001723">
    <property type="entry name" value="Nuclear_hrmn_rcpt"/>
</dbReference>
<dbReference type="CDD" id="cd07167">
    <property type="entry name" value="NR_DBD_Lrh-1_like"/>
    <property type="match status" value="1"/>
</dbReference>
<evidence type="ECO:0000256" key="9">
    <source>
        <dbReference type="ARBA" id="ARBA00022990"/>
    </source>
</evidence>
<dbReference type="FunFam" id="1.10.565.10:FF:000011">
    <property type="entry name" value="Nuclear receptor subfamily 5, group A, member 2"/>
    <property type="match status" value="1"/>
</dbReference>
<evidence type="ECO:0000313" key="24">
    <source>
        <dbReference type="Ensembl" id="ENSMODP00000057768.1"/>
    </source>
</evidence>
<proteinExistence type="inferred from homology"/>
<dbReference type="GO" id="GO:0043565">
    <property type="term" value="F:sequence-specific DNA binding"/>
    <property type="evidence" value="ECO:0007669"/>
    <property type="project" value="InterPro"/>
</dbReference>
<evidence type="ECO:0000256" key="13">
    <source>
        <dbReference type="ARBA" id="ARBA00023159"/>
    </source>
</evidence>
<comment type="similarity">
    <text evidence="2">Belongs to the nuclear hormone receptor family. NR5 subfamily.</text>
</comment>
<evidence type="ECO:0000256" key="14">
    <source>
        <dbReference type="ARBA" id="ARBA00023163"/>
    </source>
</evidence>
<evidence type="ECO:0000256" key="20">
    <source>
        <dbReference type="RuleBase" id="RU004334"/>
    </source>
</evidence>
<reference evidence="24" key="3">
    <citation type="submission" date="2025-09" db="UniProtKB">
        <authorList>
            <consortium name="Ensembl"/>
        </authorList>
    </citation>
    <scope>IDENTIFICATION</scope>
</reference>
<keyword evidence="8" id="KW-0832">Ubl conjugation</keyword>
<organism evidence="24 25">
    <name type="scientific">Monodelphis domestica</name>
    <name type="common">Gray short-tailed opossum</name>
    <dbReference type="NCBI Taxonomy" id="13616"/>
    <lineage>
        <taxon>Eukaryota</taxon>
        <taxon>Metazoa</taxon>
        <taxon>Chordata</taxon>
        <taxon>Craniata</taxon>
        <taxon>Vertebrata</taxon>
        <taxon>Euteleostomi</taxon>
        <taxon>Mammalia</taxon>
        <taxon>Metatheria</taxon>
        <taxon>Didelphimorphia</taxon>
        <taxon>Didelphidae</taxon>
        <taxon>Monodelphis</taxon>
    </lineage>
</organism>
<dbReference type="Gene3D" id="3.30.50.10">
    <property type="entry name" value="Erythroid Transcription Factor GATA-1, subunit A"/>
    <property type="match status" value="1"/>
</dbReference>
<dbReference type="SUPFAM" id="SSF48508">
    <property type="entry name" value="Nuclear receptor ligand-binding domain"/>
    <property type="match status" value="1"/>
</dbReference>
<dbReference type="PROSITE" id="PS51030">
    <property type="entry name" value="NUCLEAR_REC_DBD_2"/>
    <property type="match status" value="1"/>
</dbReference>
<evidence type="ECO:0000256" key="11">
    <source>
        <dbReference type="ARBA" id="ARBA00023121"/>
    </source>
</evidence>
<reference evidence="24" key="2">
    <citation type="submission" date="2025-08" db="UniProtKB">
        <authorList>
            <consortium name="Ensembl"/>
        </authorList>
    </citation>
    <scope>IDENTIFICATION</scope>
</reference>
<dbReference type="SMART" id="SM00430">
    <property type="entry name" value="HOLI"/>
    <property type="match status" value="1"/>
</dbReference>
<feature type="region of interest" description="Disordered" evidence="21">
    <location>
        <begin position="119"/>
        <end position="160"/>
    </location>
</feature>
<dbReference type="InterPro" id="IPR035500">
    <property type="entry name" value="NHR-like_dom_sf"/>
</dbReference>
<dbReference type="PRINTS" id="PR00398">
    <property type="entry name" value="STRDHORMONER"/>
</dbReference>
<dbReference type="Gene3D" id="1.10.565.10">
    <property type="entry name" value="Retinoid X Receptor"/>
    <property type="match status" value="2"/>
</dbReference>
<evidence type="ECO:0000256" key="19">
    <source>
        <dbReference type="PIRSR" id="PIRSR002530-1"/>
    </source>
</evidence>
<evidence type="ECO:0000256" key="10">
    <source>
        <dbReference type="ARBA" id="ARBA00023015"/>
    </source>
</evidence>
<dbReference type="PIRSF" id="PIRSF002530">
    <property type="entry name" value="Nuc_orph_FTZ-F1"/>
    <property type="match status" value="1"/>
</dbReference>
<feature type="domain" description="Nuclear receptor" evidence="22">
    <location>
        <begin position="10"/>
        <end position="85"/>
    </location>
</feature>
<dbReference type="InterPro" id="IPR013088">
    <property type="entry name" value="Znf_NHR/GATA"/>
</dbReference>
<evidence type="ECO:0000259" key="22">
    <source>
        <dbReference type="PROSITE" id="PS51030"/>
    </source>
</evidence>
<dbReference type="GO" id="GO:0004879">
    <property type="term" value="F:nuclear receptor activity"/>
    <property type="evidence" value="ECO:0007669"/>
    <property type="project" value="InterPro"/>
</dbReference>
<evidence type="ECO:0000256" key="12">
    <source>
        <dbReference type="ARBA" id="ARBA00023125"/>
    </source>
</evidence>
<feature type="compositionally biased region" description="Pro residues" evidence="21">
    <location>
        <begin position="125"/>
        <end position="140"/>
    </location>
</feature>
<keyword evidence="14 20" id="KW-0804">Transcription</keyword>
<dbReference type="Pfam" id="PF00104">
    <property type="entry name" value="Hormone_recep"/>
    <property type="match status" value="1"/>
</dbReference>
<dbReference type="SMART" id="SM00399">
    <property type="entry name" value="ZnF_C4"/>
    <property type="match status" value="1"/>
</dbReference>
<evidence type="ECO:0000256" key="3">
    <source>
        <dbReference type="ARBA" id="ARBA00022499"/>
    </source>
</evidence>
<keyword evidence="6 20" id="KW-0863">Zinc-finger</keyword>
<evidence type="ECO:0000256" key="21">
    <source>
        <dbReference type="SAM" id="MobiDB-lite"/>
    </source>
</evidence>
<dbReference type="Pfam" id="PF00105">
    <property type="entry name" value="zf-C4"/>
    <property type="match status" value="1"/>
</dbReference>
<reference evidence="24 25" key="1">
    <citation type="journal article" date="2007" name="Nature">
        <title>Genome of the marsupial Monodelphis domestica reveals innovation in non-coding sequences.</title>
        <authorList>
            <person name="Mikkelsen T.S."/>
            <person name="Wakefield M.J."/>
            <person name="Aken B."/>
            <person name="Amemiya C.T."/>
            <person name="Chang J.L."/>
            <person name="Duke S."/>
            <person name="Garber M."/>
            <person name="Gentles A.J."/>
            <person name="Goodstadt L."/>
            <person name="Heger A."/>
            <person name="Jurka J."/>
            <person name="Kamal M."/>
            <person name="Mauceli E."/>
            <person name="Searle S.M."/>
            <person name="Sharpe T."/>
            <person name="Baker M.L."/>
            <person name="Batzer M.A."/>
            <person name="Benos P.V."/>
            <person name="Belov K."/>
            <person name="Clamp M."/>
            <person name="Cook A."/>
            <person name="Cuff J."/>
            <person name="Das R."/>
            <person name="Davidow L."/>
            <person name="Deakin J.E."/>
            <person name="Fazzari M.J."/>
            <person name="Glass J.L."/>
            <person name="Grabherr M."/>
            <person name="Greally J.M."/>
            <person name="Gu W."/>
            <person name="Hore T.A."/>
            <person name="Huttley G.A."/>
            <person name="Kleber M."/>
            <person name="Jirtle R.L."/>
            <person name="Koina E."/>
            <person name="Lee J.T."/>
            <person name="Mahony S."/>
            <person name="Marra M.A."/>
            <person name="Miller R.D."/>
            <person name="Nicholls R.D."/>
            <person name="Oda M."/>
            <person name="Papenfuss A.T."/>
            <person name="Parra Z.E."/>
            <person name="Pollock D.D."/>
            <person name="Ray D.A."/>
            <person name="Schein J.E."/>
            <person name="Speed T.P."/>
            <person name="Thompson K."/>
            <person name="VandeBerg J.L."/>
            <person name="Wade C.M."/>
            <person name="Walker J.A."/>
            <person name="Waters P.D."/>
            <person name="Webber C."/>
            <person name="Weidman J.R."/>
            <person name="Xie X."/>
            <person name="Zody M.C."/>
            <person name="Baldwin J."/>
            <person name="Abdouelleil A."/>
            <person name="Abdulkadir J."/>
            <person name="Abebe A."/>
            <person name="Abera B."/>
            <person name="Abreu J."/>
            <person name="Acer S.C."/>
            <person name="Aftuck L."/>
            <person name="Alexander A."/>
            <person name="An P."/>
            <person name="Anderson E."/>
            <person name="Anderson S."/>
            <person name="Arachi H."/>
            <person name="Azer M."/>
            <person name="Bachantsang P."/>
            <person name="Barry A."/>
            <person name="Bayul T."/>
            <person name="Berlin A."/>
            <person name="Bessette D."/>
            <person name="Bloom T."/>
            <person name="Bloom T."/>
            <person name="Boguslavskiy L."/>
            <person name="Bonnet C."/>
            <person name="Boukhgalter B."/>
            <person name="Bourzgui I."/>
            <person name="Brown A."/>
            <person name="Cahill P."/>
            <person name="Channer S."/>
            <person name="Cheshatsang Y."/>
            <person name="Chuda L."/>
            <person name="Citroen M."/>
            <person name="Collymore A."/>
            <person name="Cooke P."/>
            <person name="Costello M."/>
            <person name="D'Aco K."/>
            <person name="Daza R."/>
            <person name="De Haan G."/>
            <person name="DeGray S."/>
            <person name="DeMaso C."/>
            <person name="Dhargay N."/>
            <person name="Dooley K."/>
            <person name="Dooley E."/>
            <person name="Doricent M."/>
            <person name="Dorje P."/>
            <person name="Dorjee K."/>
            <person name="Dupes A."/>
            <person name="Elong R."/>
            <person name="Falk J."/>
            <person name="Farina A."/>
            <person name="Faro S."/>
            <person name="Ferguson D."/>
            <person name="Fisher S."/>
            <person name="Foley C.D."/>
            <person name="Franke A."/>
            <person name="Friedrich D."/>
            <person name="Gadbois L."/>
            <person name="Gearin G."/>
            <person name="Gearin C.R."/>
            <person name="Giannoukos G."/>
            <person name="Goode T."/>
            <person name="Graham J."/>
            <person name="Grandbois E."/>
            <person name="Grewal S."/>
            <person name="Gyaltsen K."/>
            <person name="Hafez N."/>
            <person name="Hagos B."/>
            <person name="Hall J."/>
            <person name="Henson C."/>
            <person name="Hollinger A."/>
            <person name="Honan T."/>
            <person name="Huard M.D."/>
            <person name="Hughes L."/>
            <person name="Hurhula B."/>
            <person name="Husby M.E."/>
            <person name="Kamat A."/>
            <person name="Kanga B."/>
            <person name="Kashin S."/>
            <person name="Khazanovich D."/>
            <person name="Kisner P."/>
            <person name="Lance K."/>
            <person name="Lara M."/>
            <person name="Lee W."/>
            <person name="Lennon N."/>
            <person name="Letendre F."/>
            <person name="LeVine R."/>
            <person name="Lipovsky A."/>
            <person name="Liu X."/>
            <person name="Liu J."/>
            <person name="Liu S."/>
            <person name="Lokyitsang T."/>
            <person name="Lokyitsang Y."/>
            <person name="Lubonja R."/>
            <person name="Lui A."/>
            <person name="MacDonald P."/>
            <person name="Magnisalis V."/>
            <person name="Maru K."/>
            <person name="Matthews C."/>
            <person name="McCusker W."/>
            <person name="McDonough S."/>
            <person name="Mehta T."/>
            <person name="Meldrim J."/>
            <person name="Meneus L."/>
            <person name="Mihai O."/>
            <person name="Mihalev A."/>
            <person name="Mihova T."/>
            <person name="Mittelman R."/>
            <person name="Mlenga V."/>
            <person name="Montmayeur A."/>
            <person name="Mulrain L."/>
            <person name="Navidi A."/>
            <person name="Naylor J."/>
            <person name="Negash T."/>
            <person name="Nguyen T."/>
            <person name="Nguyen N."/>
            <person name="Nicol R."/>
            <person name="Norbu C."/>
            <person name="Norbu N."/>
            <person name="Novod N."/>
            <person name="O'Neill B."/>
            <person name="Osman S."/>
            <person name="Markiewicz E."/>
            <person name="Oyono O.L."/>
            <person name="Patti C."/>
            <person name="Phunkhang P."/>
            <person name="Pierre F."/>
            <person name="Priest M."/>
            <person name="Raghuraman S."/>
            <person name="Rege F."/>
            <person name="Reyes R."/>
            <person name="Rise C."/>
            <person name="Rogov P."/>
            <person name="Ross K."/>
            <person name="Ryan E."/>
            <person name="Settipalli S."/>
            <person name="Shea T."/>
            <person name="Sherpa N."/>
            <person name="Shi L."/>
            <person name="Shih D."/>
            <person name="Sparrow T."/>
            <person name="Spaulding J."/>
            <person name="Stalker J."/>
            <person name="Stange-Thomann N."/>
            <person name="Stavropoulos S."/>
            <person name="Stone C."/>
            <person name="Strader C."/>
            <person name="Tesfaye S."/>
            <person name="Thomson T."/>
            <person name="Thoulutsang Y."/>
            <person name="Thoulutsang D."/>
            <person name="Topham K."/>
            <person name="Topping I."/>
            <person name="Tsamla T."/>
            <person name="Vassiliev H."/>
            <person name="Vo A."/>
            <person name="Wangchuk T."/>
            <person name="Wangdi T."/>
            <person name="Weiand M."/>
            <person name="Wilkinson J."/>
            <person name="Wilson A."/>
            <person name="Yadav S."/>
            <person name="Young G."/>
            <person name="Yu Q."/>
            <person name="Zembek L."/>
            <person name="Zhong D."/>
            <person name="Zimmer A."/>
            <person name="Zwirko Z."/>
            <person name="Jaffe D.B."/>
            <person name="Alvarez P."/>
            <person name="Brockman W."/>
            <person name="Butler J."/>
            <person name="Chin C."/>
            <person name="Gnerre S."/>
            <person name="MacCallum I."/>
            <person name="Graves J.A."/>
            <person name="Ponting C.P."/>
            <person name="Breen M."/>
            <person name="Samollow P.B."/>
            <person name="Lander E.S."/>
            <person name="Lindblad-Toh K."/>
        </authorList>
    </citation>
    <scope>NUCLEOTIDE SEQUENCE [LARGE SCALE GENOMIC DNA]</scope>
</reference>
<feature type="binding site" evidence="19">
    <location>
        <position position="402"/>
    </location>
    <ligand>
        <name>a phospholipid derivative</name>
        <dbReference type="ChEBI" id="CHEBI:16247"/>
    </ligand>
</feature>
<dbReference type="PANTHER" id="PTHR24086">
    <property type="entry name" value="NUCLEAR RECEPTOR SUBFAMILY 5 GROUP A"/>
    <property type="match status" value="1"/>
</dbReference>
<evidence type="ECO:0000256" key="2">
    <source>
        <dbReference type="ARBA" id="ARBA00007536"/>
    </source>
</evidence>
<dbReference type="Bgee" id="ENSMODG00000019746">
    <property type="expression patterns" value="Expressed in spermatid and 6 other cell types or tissues"/>
</dbReference>
<feature type="binding site" evidence="19">
    <location>
        <position position="398"/>
    </location>
    <ligand>
        <name>a phospholipid derivative</name>
        <dbReference type="ChEBI" id="CHEBI:16247"/>
    </ligand>
</feature>
<feature type="binding site" evidence="19">
    <location>
        <begin position="303"/>
        <end position="306"/>
    </location>
    <ligand>
        <name>a phospholipid derivative</name>
        <dbReference type="ChEBI" id="CHEBI:16247"/>
    </ligand>
</feature>
<evidence type="ECO:0000259" key="23">
    <source>
        <dbReference type="PROSITE" id="PS51843"/>
    </source>
</evidence>
<keyword evidence="12 20" id="KW-0238">DNA-binding</keyword>
<evidence type="ECO:0000256" key="17">
    <source>
        <dbReference type="ARBA" id="ARBA00040735"/>
    </source>
</evidence>
<evidence type="ECO:0000256" key="4">
    <source>
        <dbReference type="ARBA" id="ARBA00022553"/>
    </source>
</evidence>
<dbReference type="PRINTS" id="PR00047">
    <property type="entry name" value="STROIDFINGER"/>
</dbReference>
<evidence type="ECO:0000256" key="5">
    <source>
        <dbReference type="ARBA" id="ARBA00022723"/>
    </source>
</evidence>
<dbReference type="Proteomes" id="UP000002280">
    <property type="component" value="Chromosome 1"/>
</dbReference>
<evidence type="ECO:0000256" key="7">
    <source>
        <dbReference type="ARBA" id="ARBA00022833"/>
    </source>
</evidence>
<keyword evidence="11" id="KW-0446">Lipid-binding</keyword>
<evidence type="ECO:0000256" key="1">
    <source>
        <dbReference type="ARBA" id="ARBA00004123"/>
    </source>
</evidence>
<dbReference type="GO" id="GO:0005634">
    <property type="term" value="C:nucleus"/>
    <property type="evidence" value="ECO:0007669"/>
    <property type="project" value="UniProtKB-SubCell"/>
</dbReference>
<evidence type="ECO:0000256" key="18">
    <source>
        <dbReference type="ARBA" id="ARBA00042570"/>
    </source>
</evidence>
<evidence type="ECO:0000256" key="8">
    <source>
        <dbReference type="ARBA" id="ARBA00022843"/>
    </source>
</evidence>
<dbReference type="PROSITE" id="PS00031">
    <property type="entry name" value="NUCLEAR_REC_DBD_1"/>
    <property type="match status" value="1"/>
</dbReference>
<dbReference type="FunFam" id="3.30.50.10:FF:000006">
    <property type="entry name" value="Nuclear receptor subfamily 5 group A member"/>
    <property type="match status" value="1"/>
</dbReference>
<keyword evidence="25" id="KW-1185">Reference proteome</keyword>
<dbReference type="Ensembl" id="ENSMODT00000054461.1">
    <property type="protein sequence ID" value="ENSMODP00000057768.1"/>
    <property type="gene ID" value="ENSMODG00000019746.3"/>
</dbReference>